<dbReference type="InterPro" id="IPR032675">
    <property type="entry name" value="LRR_dom_sf"/>
</dbReference>
<keyword evidence="2" id="KW-0677">Repeat</keyword>
<evidence type="ECO:0000313" key="4">
    <source>
        <dbReference type="EMBL" id="CAJ1397322.1"/>
    </source>
</evidence>
<accession>A0AA36J0H1</accession>
<dbReference type="SMART" id="SM00369">
    <property type="entry name" value="LRR_TYP"/>
    <property type="match status" value="7"/>
</dbReference>
<proteinExistence type="predicted"/>
<dbReference type="GO" id="GO:0005737">
    <property type="term" value="C:cytoplasm"/>
    <property type="evidence" value="ECO:0007669"/>
    <property type="project" value="TreeGrafter"/>
</dbReference>
<feature type="region of interest" description="Disordered" evidence="3">
    <location>
        <begin position="365"/>
        <end position="388"/>
    </location>
</feature>
<feature type="compositionally biased region" description="Basic residues" evidence="3">
    <location>
        <begin position="33"/>
        <end position="46"/>
    </location>
</feature>
<dbReference type="InterPro" id="IPR001611">
    <property type="entry name" value="Leu-rich_rpt"/>
</dbReference>
<name>A0AA36J0H1_9DINO</name>
<gene>
    <name evidence="4" type="ORF">EVOR1521_LOCUS21363</name>
</gene>
<dbReference type="AlphaFoldDB" id="A0AA36J0H1"/>
<dbReference type="Proteomes" id="UP001178507">
    <property type="component" value="Unassembled WGS sequence"/>
</dbReference>
<comment type="caution">
    <text evidence="4">The sequence shown here is derived from an EMBL/GenBank/DDBJ whole genome shotgun (WGS) entry which is preliminary data.</text>
</comment>
<keyword evidence="5" id="KW-1185">Reference proteome</keyword>
<keyword evidence="1" id="KW-0433">Leucine-rich repeat</keyword>
<dbReference type="PROSITE" id="PS51450">
    <property type="entry name" value="LRR"/>
    <property type="match status" value="1"/>
</dbReference>
<feature type="compositionally biased region" description="Acidic residues" evidence="3">
    <location>
        <begin position="17"/>
        <end position="28"/>
    </location>
</feature>
<dbReference type="EMBL" id="CAUJNA010003262">
    <property type="protein sequence ID" value="CAJ1397322.1"/>
    <property type="molecule type" value="Genomic_DNA"/>
</dbReference>
<feature type="region of interest" description="Disordered" evidence="3">
    <location>
        <begin position="9"/>
        <end position="50"/>
    </location>
</feature>
<dbReference type="Gene3D" id="3.80.10.10">
    <property type="entry name" value="Ribonuclease Inhibitor"/>
    <property type="match status" value="2"/>
</dbReference>
<dbReference type="SUPFAM" id="SSF52058">
    <property type="entry name" value="L domain-like"/>
    <property type="match status" value="1"/>
</dbReference>
<evidence type="ECO:0000313" key="5">
    <source>
        <dbReference type="Proteomes" id="UP001178507"/>
    </source>
</evidence>
<evidence type="ECO:0000256" key="3">
    <source>
        <dbReference type="SAM" id="MobiDB-lite"/>
    </source>
</evidence>
<dbReference type="PANTHER" id="PTHR48051">
    <property type="match status" value="1"/>
</dbReference>
<dbReference type="SMART" id="SM00364">
    <property type="entry name" value="LRR_BAC"/>
    <property type="match status" value="6"/>
</dbReference>
<evidence type="ECO:0000256" key="1">
    <source>
        <dbReference type="ARBA" id="ARBA00022614"/>
    </source>
</evidence>
<sequence length="915" mass="103873">MAFCLGPFCGKFRDELGGESDSEEEDDGTSMRAKNKKKVKRKRPKKSERNVASTNMMWAPYLSESRILVKGRNGAEELKAVTQLKTPYNLNVSENMLNRINQLQQVEIIEISKCNLERIPPSLEELDGLMMLILSYNNIRKFSMELARCETLERIVLDWNQIGEVEPGIFSDLNFPRLQVVNLSHNRLSILPADFPRTAANDLQYVDLSYNQLTSVPTALMQCRQLQELNLSHNKLTQLPEVYELKKLKKLFLSFNELVALPANIGISENLEKLRITSNQIKRLPYSILDLWKKATPPGKLEELLVDRNPLQVPSITAFEMVGGAGGMDRAFHLLQEDKAESLTQKAQPALEEREATPQLALPAPAVQAPQSVTHQSPREDELSGEDPWYFGHLANDKAKIMEIREAEQHFLVRKRHAFLAVQRKLAKDEQEARQQVSEHMQVFLDEKSYTKYSGRVKTQESPERSRASDSDHFFILFIFAAKPAYKSAHAWFERFAGPKGYMTKSEWYEPGASVEDASRGASGWLCLNSPLDVRQKGQDDLWATLFDPAVNPKGLTEAYFIAACQIHDIEARDPYIVRVADALSLDYFETPLSEIQLALDPSGLKDKKEDILTRTREMDDAAGLTAHKLAVHDEGADNLGLKDLLKKVSLTDYDFHQVHHLDGIEEGSAVESEQTRYSAELSEDETSDISEFDAQASLLEEQEQSQQAMAKAPTRFAISGDSSLRRLMEAPLEEIFRGRKEALRAVESTQAYKKQVLTKPVRNNRTSFDELAVRRALRDVYRSMPFHDFTSFINFLLRALHAVKEDKVDRAKSLSPLWHDDDPSFRYAVGPAGQNKYTPRLLRIMGFVHLNDQYWVWPTVHLRSKGRCWAHLQVAPDCPGLLQTRLEQMIDVLGQCLVAINDKGASFTGYFDVA</sequence>
<reference evidence="4" key="1">
    <citation type="submission" date="2023-08" db="EMBL/GenBank/DDBJ databases">
        <authorList>
            <person name="Chen Y."/>
            <person name="Shah S."/>
            <person name="Dougan E. K."/>
            <person name="Thang M."/>
            <person name="Chan C."/>
        </authorList>
    </citation>
    <scope>NUCLEOTIDE SEQUENCE</scope>
</reference>
<dbReference type="InterPro" id="IPR003591">
    <property type="entry name" value="Leu-rich_rpt_typical-subtyp"/>
</dbReference>
<evidence type="ECO:0000256" key="2">
    <source>
        <dbReference type="ARBA" id="ARBA00022737"/>
    </source>
</evidence>
<protein>
    <submittedName>
        <fullName evidence="4">Uncharacterized protein</fullName>
    </submittedName>
</protein>
<organism evidence="4 5">
    <name type="scientific">Effrenium voratum</name>
    <dbReference type="NCBI Taxonomy" id="2562239"/>
    <lineage>
        <taxon>Eukaryota</taxon>
        <taxon>Sar</taxon>
        <taxon>Alveolata</taxon>
        <taxon>Dinophyceae</taxon>
        <taxon>Suessiales</taxon>
        <taxon>Symbiodiniaceae</taxon>
        <taxon>Effrenium</taxon>
    </lineage>
</organism>
<dbReference type="Pfam" id="PF13855">
    <property type="entry name" value="LRR_8"/>
    <property type="match status" value="1"/>
</dbReference>
<dbReference type="InterPro" id="IPR050216">
    <property type="entry name" value="LRR_domain-containing"/>
</dbReference>
<dbReference type="PANTHER" id="PTHR48051:SF1">
    <property type="entry name" value="RAS SUPPRESSOR PROTEIN 1"/>
    <property type="match status" value="1"/>
</dbReference>